<keyword evidence="1 2" id="KW-0732">Signal</keyword>
<sequence length="139" mass="14937">MHSSMASLRSSLLILSVFATLLLALSPSGLADDDQELQTSGFELDSTPSQPSLGDCWQSVEEIIGCYSEIYRAFVNGKLGMTIGPSCCLAIEDISSNCWPQMFPGASSSFPPLLKGYCRRYQAGQPDAETPSAEPADDF</sequence>
<dbReference type="GO" id="GO:0009567">
    <property type="term" value="P:double fertilization forming a zygote and endosperm"/>
    <property type="evidence" value="ECO:0000318"/>
    <property type="project" value="GO_Central"/>
</dbReference>
<dbReference type="EMBL" id="NBSK02000008">
    <property type="protein sequence ID" value="KAJ0194221.1"/>
    <property type="molecule type" value="Genomic_DNA"/>
</dbReference>
<name>A0A9R1UUX8_LACSA</name>
<dbReference type="Proteomes" id="UP000235145">
    <property type="component" value="Unassembled WGS sequence"/>
</dbReference>
<feature type="signal peptide" evidence="2">
    <location>
        <begin position="1"/>
        <end position="31"/>
    </location>
</feature>
<keyword evidence="5" id="KW-1185">Reference proteome</keyword>
<feature type="domain" description="Prolamin-like" evidence="3">
    <location>
        <begin position="55"/>
        <end position="118"/>
    </location>
</feature>
<evidence type="ECO:0000313" key="5">
    <source>
        <dbReference type="Proteomes" id="UP000235145"/>
    </source>
</evidence>
<comment type="caution">
    <text evidence="4">The sequence shown here is derived from an EMBL/GenBank/DDBJ whole genome shotgun (WGS) entry which is preliminary data.</text>
</comment>
<dbReference type="AlphaFoldDB" id="A0A9R1UUX8"/>
<feature type="chain" id="PRO_5040510174" description="Prolamin-like domain-containing protein" evidence="2">
    <location>
        <begin position="32"/>
        <end position="139"/>
    </location>
</feature>
<dbReference type="GO" id="GO:0080155">
    <property type="term" value="P:regulation of double fertilization forming a zygote and endosperm"/>
    <property type="evidence" value="ECO:0000318"/>
    <property type="project" value="GO_Central"/>
</dbReference>
<dbReference type="InterPro" id="IPR008502">
    <property type="entry name" value="Prolamin-like"/>
</dbReference>
<evidence type="ECO:0000313" key="4">
    <source>
        <dbReference type="EMBL" id="KAJ0194221.1"/>
    </source>
</evidence>
<reference evidence="4 5" key="1">
    <citation type="journal article" date="2017" name="Nat. Commun.">
        <title>Genome assembly with in vitro proximity ligation data and whole-genome triplication in lettuce.</title>
        <authorList>
            <person name="Reyes-Chin-Wo S."/>
            <person name="Wang Z."/>
            <person name="Yang X."/>
            <person name="Kozik A."/>
            <person name="Arikit S."/>
            <person name="Song C."/>
            <person name="Xia L."/>
            <person name="Froenicke L."/>
            <person name="Lavelle D.O."/>
            <person name="Truco M.J."/>
            <person name="Xia R."/>
            <person name="Zhu S."/>
            <person name="Xu C."/>
            <person name="Xu H."/>
            <person name="Xu X."/>
            <person name="Cox K."/>
            <person name="Korf I."/>
            <person name="Meyers B.C."/>
            <person name="Michelmore R.W."/>
        </authorList>
    </citation>
    <scope>NUCLEOTIDE SEQUENCE [LARGE SCALE GENOMIC DNA]</scope>
    <source>
        <strain evidence="5">cv. Salinas</strain>
        <tissue evidence="4">Seedlings</tissue>
    </source>
</reference>
<evidence type="ECO:0000256" key="2">
    <source>
        <dbReference type="SAM" id="SignalP"/>
    </source>
</evidence>
<gene>
    <name evidence="4" type="ORF">LSAT_V11C800413840</name>
</gene>
<dbReference type="PANTHER" id="PTHR31181">
    <property type="entry name" value="EGG CELL-SECRETED PROTEIN 1.4"/>
    <property type="match status" value="1"/>
</dbReference>
<dbReference type="GO" id="GO:0005576">
    <property type="term" value="C:extracellular region"/>
    <property type="evidence" value="ECO:0000318"/>
    <property type="project" value="GO_Central"/>
</dbReference>
<organism evidence="4 5">
    <name type="scientific">Lactuca sativa</name>
    <name type="common">Garden lettuce</name>
    <dbReference type="NCBI Taxonomy" id="4236"/>
    <lineage>
        <taxon>Eukaryota</taxon>
        <taxon>Viridiplantae</taxon>
        <taxon>Streptophyta</taxon>
        <taxon>Embryophyta</taxon>
        <taxon>Tracheophyta</taxon>
        <taxon>Spermatophyta</taxon>
        <taxon>Magnoliopsida</taxon>
        <taxon>eudicotyledons</taxon>
        <taxon>Gunneridae</taxon>
        <taxon>Pentapetalae</taxon>
        <taxon>asterids</taxon>
        <taxon>campanulids</taxon>
        <taxon>Asterales</taxon>
        <taxon>Asteraceae</taxon>
        <taxon>Cichorioideae</taxon>
        <taxon>Cichorieae</taxon>
        <taxon>Lactucinae</taxon>
        <taxon>Lactuca</taxon>
    </lineage>
</organism>
<dbReference type="GO" id="GO:0031982">
    <property type="term" value="C:vesicle"/>
    <property type="evidence" value="ECO:0000318"/>
    <property type="project" value="GO_Central"/>
</dbReference>
<dbReference type="PANTHER" id="PTHR31181:SF67">
    <property type="entry name" value="PROLAMIN-LIKE PROTEIN (DUF1278)"/>
    <property type="match status" value="1"/>
</dbReference>
<dbReference type="Pfam" id="PF05617">
    <property type="entry name" value="Prolamin_like"/>
    <property type="match status" value="1"/>
</dbReference>
<proteinExistence type="predicted"/>
<evidence type="ECO:0000256" key="1">
    <source>
        <dbReference type="ARBA" id="ARBA00022729"/>
    </source>
</evidence>
<evidence type="ECO:0000259" key="3">
    <source>
        <dbReference type="Pfam" id="PF05617"/>
    </source>
</evidence>
<dbReference type="GO" id="GO:2000008">
    <property type="term" value="P:regulation of protein localization to cell surface"/>
    <property type="evidence" value="ECO:0000318"/>
    <property type="project" value="GO_Central"/>
</dbReference>
<protein>
    <recommendedName>
        <fullName evidence="3">Prolamin-like domain-containing protein</fullName>
    </recommendedName>
</protein>
<accession>A0A9R1UUX8</accession>